<keyword evidence="1" id="KW-0732">Signal</keyword>
<organism evidence="2">
    <name type="scientific">Rosellinia necatrix</name>
    <name type="common">White root-rot fungus</name>
    <dbReference type="NCBI Taxonomy" id="77044"/>
    <lineage>
        <taxon>Eukaryota</taxon>
        <taxon>Fungi</taxon>
        <taxon>Dikarya</taxon>
        <taxon>Ascomycota</taxon>
        <taxon>Pezizomycotina</taxon>
        <taxon>Sordariomycetes</taxon>
        <taxon>Xylariomycetidae</taxon>
        <taxon>Xylariales</taxon>
        <taxon>Xylariaceae</taxon>
        <taxon>Rosellinia</taxon>
    </lineage>
</organism>
<evidence type="ECO:0000313" key="3">
    <source>
        <dbReference type="Proteomes" id="UP000054516"/>
    </source>
</evidence>
<feature type="signal peptide" evidence="1">
    <location>
        <begin position="1"/>
        <end position="19"/>
    </location>
</feature>
<proteinExistence type="predicted"/>
<sequence length="286" mass="29694">MHSNSLIASITALAGVAAAAPAPEHRARAAEPWIASNGTLLFAGHGIPAGSQFDVAAPAGYIPGAPAFSVHCDAYNNYGGPDAAGTACSWRGERPDKYSAVSAFTDYQTLGVTVRHQWLGEGGVRRVSSAAGTLPAPPQYQVILDPFLLAVADAVRDLPGVVGDYGTWSAAGADFVRDSAGRLRGMQYRLSAPAGYAPGAPAFEVACFYDYNPDASVFPECTPVGAGTGGAKVSLWASVASFITIVHHEWTDVDGTAYQLVGTSDALPDLGTVTEFTIKPDILYTL</sequence>
<evidence type="ECO:0000256" key="1">
    <source>
        <dbReference type="SAM" id="SignalP"/>
    </source>
</evidence>
<evidence type="ECO:0000313" key="2">
    <source>
        <dbReference type="EMBL" id="GAP89103.1"/>
    </source>
</evidence>
<dbReference type="OrthoDB" id="4671093at2759"/>
<gene>
    <name evidence="2" type="ORF">SAMD00023353_0902410</name>
</gene>
<feature type="chain" id="PRO_5010740912" evidence="1">
    <location>
        <begin position="20"/>
        <end position="286"/>
    </location>
</feature>
<dbReference type="Proteomes" id="UP000054516">
    <property type="component" value="Unassembled WGS sequence"/>
</dbReference>
<reference evidence="2" key="1">
    <citation type="submission" date="2016-03" db="EMBL/GenBank/DDBJ databases">
        <title>Draft genome sequence of Rosellinia necatrix.</title>
        <authorList>
            <person name="Kanematsu S."/>
        </authorList>
    </citation>
    <scope>NUCLEOTIDE SEQUENCE [LARGE SCALE GENOMIC DNA]</scope>
    <source>
        <strain evidence="2">W97</strain>
    </source>
</reference>
<accession>A0A1W2TLC7</accession>
<keyword evidence="3" id="KW-1185">Reference proteome</keyword>
<name>A0A1W2TLC7_ROSNE</name>
<protein>
    <submittedName>
        <fullName evidence="2">Uncharacterized protein</fullName>
    </submittedName>
</protein>
<dbReference type="AlphaFoldDB" id="A0A1W2TLC7"/>
<dbReference type="EMBL" id="DF977454">
    <property type="protein sequence ID" value="GAP89103.1"/>
    <property type="molecule type" value="Genomic_DNA"/>
</dbReference>